<dbReference type="GO" id="GO:0003677">
    <property type="term" value="F:DNA binding"/>
    <property type="evidence" value="ECO:0007669"/>
    <property type="project" value="UniProtKB-UniRule"/>
</dbReference>
<dbReference type="OrthoDB" id="205514at2759"/>
<dbReference type="Pfam" id="PF14792">
    <property type="entry name" value="DNA_pol_B_palm"/>
    <property type="match status" value="1"/>
</dbReference>
<name>A0A2R5GJU9_9STRA</name>
<dbReference type="InterPro" id="IPR043519">
    <property type="entry name" value="NT_sf"/>
</dbReference>
<dbReference type="InterPro" id="IPR019843">
    <property type="entry name" value="DNA_pol-X_BS"/>
</dbReference>
<dbReference type="GO" id="GO:0016829">
    <property type="term" value="F:lyase activity"/>
    <property type="evidence" value="ECO:0007669"/>
    <property type="project" value="UniProtKB-KW"/>
</dbReference>
<dbReference type="PANTHER" id="PTHR11276">
    <property type="entry name" value="DNA POLYMERASE TYPE-X FAMILY MEMBER"/>
    <property type="match status" value="1"/>
</dbReference>
<dbReference type="SUPFAM" id="SSF81585">
    <property type="entry name" value="PsbU/PolX domain-like"/>
    <property type="match status" value="1"/>
</dbReference>
<dbReference type="InterPro" id="IPR037160">
    <property type="entry name" value="DNA_Pol_thumb_sf"/>
</dbReference>
<comment type="function">
    <text evidence="12">DNA polymerase that functions in several pathways of DNA repair. Involved in base excision repair (BER) responsible for repair of lesions that give rise to abasic (AP) sites in DNA. Also contributes to DNA double-strand break repair by non-homologous end joining and homologous recombination. Has both template-dependent and template-independent (terminal transferase) DNA polymerase activities. Has also a 5'-deoxyribose-5-phosphate lyase (dRP lyase) activity.</text>
</comment>
<dbReference type="Gene3D" id="1.10.150.110">
    <property type="entry name" value="DNA polymerase beta, N-terminal domain-like"/>
    <property type="match status" value="1"/>
</dbReference>
<evidence type="ECO:0000256" key="4">
    <source>
        <dbReference type="ARBA" id="ARBA00022695"/>
    </source>
</evidence>
<dbReference type="InterPro" id="IPR002054">
    <property type="entry name" value="DNA-dir_DNA_pol_X"/>
</dbReference>
<evidence type="ECO:0000256" key="10">
    <source>
        <dbReference type="ARBA" id="ARBA00023239"/>
    </source>
</evidence>
<comment type="catalytic activity">
    <reaction evidence="11 12">
        <text>DNA(n) + a 2'-deoxyribonucleoside 5'-triphosphate = DNA(n+1) + diphosphate</text>
        <dbReference type="Rhea" id="RHEA:22508"/>
        <dbReference type="Rhea" id="RHEA-COMP:17339"/>
        <dbReference type="Rhea" id="RHEA-COMP:17340"/>
        <dbReference type="ChEBI" id="CHEBI:33019"/>
        <dbReference type="ChEBI" id="CHEBI:61560"/>
        <dbReference type="ChEBI" id="CHEBI:173112"/>
        <dbReference type="EC" id="2.7.7.7"/>
    </reaction>
</comment>
<keyword evidence="7 12" id="KW-0239">DNA-directed DNA polymerase</keyword>
<dbReference type="Proteomes" id="UP000241890">
    <property type="component" value="Unassembled WGS sequence"/>
</dbReference>
<dbReference type="EMBL" id="BEYU01000092">
    <property type="protein sequence ID" value="GBG31176.1"/>
    <property type="molecule type" value="Genomic_DNA"/>
</dbReference>
<evidence type="ECO:0000256" key="11">
    <source>
        <dbReference type="ARBA" id="ARBA00049244"/>
    </source>
</evidence>
<dbReference type="PANTHER" id="PTHR11276:SF28">
    <property type="entry name" value="DNA POLYMERASE LAMBDA"/>
    <property type="match status" value="1"/>
</dbReference>
<evidence type="ECO:0000256" key="5">
    <source>
        <dbReference type="ARBA" id="ARBA00022705"/>
    </source>
</evidence>
<keyword evidence="2" id="KW-0237">DNA synthesis</keyword>
<keyword evidence="4 12" id="KW-0548">Nucleotidyltransferase</keyword>
<dbReference type="GO" id="GO:0046872">
    <property type="term" value="F:metal ion binding"/>
    <property type="evidence" value="ECO:0007669"/>
    <property type="project" value="UniProtKB-UniRule"/>
</dbReference>
<dbReference type="InterPro" id="IPR027421">
    <property type="entry name" value="DNA_pol_lamdba_lyase_dom_sf"/>
</dbReference>
<dbReference type="Pfam" id="PF14791">
    <property type="entry name" value="DNA_pol_B_thumb"/>
    <property type="match status" value="1"/>
</dbReference>
<keyword evidence="6 12" id="KW-0227">DNA damage</keyword>
<dbReference type="Pfam" id="PF10391">
    <property type="entry name" value="DNA_pol_lambd_f"/>
    <property type="match status" value="1"/>
</dbReference>
<dbReference type="AlphaFoldDB" id="A0A2R5GJU9"/>
<dbReference type="InterPro" id="IPR028207">
    <property type="entry name" value="DNA_pol_B_palm_palm"/>
</dbReference>
<evidence type="ECO:0000256" key="2">
    <source>
        <dbReference type="ARBA" id="ARBA00022634"/>
    </source>
</evidence>
<dbReference type="GO" id="GO:0003887">
    <property type="term" value="F:DNA-directed DNA polymerase activity"/>
    <property type="evidence" value="ECO:0007669"/>
    <property type="project" value="UniProtKB-UniRule"/>
</dbReference>
<keyword evidence="12" id="KW-0539">Nucleus</keyword>
<keyword evidence="3 12" id="KW-0808">Transferase</keyword>
<dbReference type="SMART" id="SM00483">
    <property type="entry name" value="POLXc"/>
    <property type="match status" value="1"/>
</dbReference>
<evidence type="ECO:0000256" key="1">
    <source>
        <dbReference type="ARBA" id="ARBA00008323"/>
    </source>
</evidence>
<evidence type="ECO:0000256" key="7">
    <source>
        <dbReference type="ARBA" id="ARBA00022932"/>
    </source>
</evidence>
<dbReference type="GO" id="GO:0006260">
    <property type="term" value="P:DNA replication"/>
    <property type="evidence" value="ECO:0007669"/>
    <property type="project" value="UniProtKB-KW"/>
</dbReference>
<reference evidence="14 15" key="1">
    <citation type="submission" date="2017-12" db="EMBL/GenBank/DDBJ databases">
        <title>Sequencing, de novo assembly and annotation of complete genome of a new Thraustochytrid species, strain FCC1311.</title>
        <authorList>
            <person name="Sedici K."/>
            <person name="Godart F."/>
            <person name="Aiese Cigliano R."/>
            <person name="Sanseverino W."/>
            <person name="Barakat M."/>
            <person name="Ortet P."/>
            <person name="Marechal E."/>
            <person name="Cagnac O."/>
            <person name="Amato A."/>
        </authorList>
    </citation>
    <scope>NUCLEOTIDE SEQUENCE [LARGE SCALE GENOMIC DNA]</scope>
</reference>
<dbReference type="PRINTS" id="PR00870">
    <property type="entry name" value="DNAPOLXBETA"/>
</dbReference>
<evidence type="ECO:0000256" key="9">
    <source>
        <dbReference type="ARBA" id="ARBA00023204"/>
    </source>
</evidence>
<dbReference type="CDD" id="cd00141">
    <property type="entry name" value="NT_POLXc"/>
    <property type="match status" value="1"/>
</dbReference>
<dbReference type="GO" id="GO:0006303">
    <property type="term" value="P:double-strand break repair via nonhomologous end joining"/>
    <property type="evidence" value="ECO:0007669"/>
    <property type="project" value="TreeGrafter"/>
</dbReference>
<evidence type="ECO:0000259" key="13">
    <source>
        <dbReference type="SMART" id="SM00483"/>
    </source>
</evidence>
<dbReference type="InterPro" id="IPR018944">
    <property type="entry name" value="DNA_pol_lambd_fingers_domain"/>
</dbReference>
<keyword evidence="8" id="KW-0238">DNA-binding</keyword>
<comment type="similarity">
    <text evidence="1 12">Belongs to the DNA polymerase type-X family.</text>
</comment>
<evidence type="ECO:0000256" key="8">
    <source>
        <dbReference type="ARBA" id="ARBA00023125"/>
    </source>
</evidence>
<dbReference type="GO" id="GO:0005634">
    <property type="term" value="C:nucleus"/>
    <property type="evidence" value="ECO:0007669"/>
    <property type="project" value="UniProtKB-SubCell"/>
</dbReference>
<organism evidence="14 15">
    <name type="scientific">Hondaea fermentalgiana</name>
    <dbReference type="NCBI Taxonomy" id="2315210"/>
    <lineage>
        <taxon>Eukaryota</taxon>
        <taxon>Sar</taxon>
        <taxon>Stramenopiles</taxon>
        <taxon>Bigyra</taxon>
        <taxon>Labyrinthulomycetes</taxon>
        <taxon>Thraustochytrida</taxon>
        <taxon>Thraustochytriidae</taxon>
        <taxon>Hondaea</taxon>
    </lineage>
</organism>
<evidence type="ECO:0000313" key="14">
    <source>
        <dbReference type="EMBL" id="GBG31176.1"/>
    </source>
</evidence>
<proteinExistence type="inferred from homology"/>
<dbReference type="InterPro" id="IPR029398">
    <property type="entry name" value="PolB_thumb"/>
</dbReference>
<dbReference type="InterPro" id="IPR002008">
    <property type="entry name" value="DNA_pol_X_beta-like"/>
</dbReference>
<dbReference type="InParanoid" id="A0A2R5GJU9"/>
<feature type="domain" description="DNA-directed DNA polymerase X" evidence="13">
    <location>
        <begin position="196"/>
        <end position="533"/>
    </location>
</feature>
<evidence type="ECO:0000256" key="12">
    <source>
        <dbReference type="RuleBase" id="RU366014"/>
    </source>
</evidence>
<dbReference type="InterPro" id="IPR022312">
    <property type="entry name" value="DNA_pol_X"/>
</dbReference>
<dbReference type="PROSITE" id="PS00522">
    <property type="entry name" value="DNA_POLYMERASE_X"/>
    <property type="match status" value="1"/>
</dbReference>
<evidence type="ECO:0000256" key="6">
    <source>
        <dbReference type="ARBA" id="ARBA00022763"/>
    </source>
</evidence>
<evidence type="ECO:0000256" key="3">
    <source>
        <dbReference type="ARBA" id="ARBA00022679"/>
    </source>
</evidence>
<dbReference type="PRINTS" id="PR00869">
    <property type="entry name" value="DNAPOLX"/>
</dbReference>
<dbReference type="SUPFAM" id="SSF81301">
    <property type="entry name" value="Nucleotidyltransferase"/>
    <property type="match status" value="1"/>
</dbReference>
<dbReference type="Gene3D" id="3.30.460.10">
    <property type="entry name" value="Beta Polymerase, domain 2"/>
    <property type="match status" value="1"/>
</dbReference>
<keyword evidence="5" id="KW-0235">DNA replication</keyword>
<dbReference type="EC" id="2.7.7.7" evidence="12"/>
<comment type="subcellular location">
    <subcellularLocation>
        <location evidence="12">Nucleus</location>
    </subcellularLocation>
</comment>
<gene>
    <name evidence="14" type="ORF">FCC1311_073972</name>
</gene>
<sequence>MKVAFFVQGRDVTAKYVALATKRLEALEVDHAGTNVSAPGVTHVVASLFAREAPVGLDKDVQIVTLAWLQYVVSKQGHEPSELTAEMDWRRCKAMQRNGAPDGEGQVKSAGADFQAWVEMRLSGNTSTSADGRRIPSRYLQRCNAFVLRGKYLGLADFPPSEIPRHDAQPSKKRKRYDAHQGYACFKSGTIAVQPNLNEHLTNAFQPLVDYYEIFNDEEWRKVSFKRVIDLLRSLKFKVTSADQLRSYRGIGPKVFAMIDEALRTGYITRAKEVWKSDAAVSLRDLQRVHGIGATVARDLHKRGIRSVAELREHKELLNSVQLIGLEYLDDIEQRIPRAETGAIGKFVEDTARALWPSKALAVETCGSYRRGKSSSGDVDVILTTPDQAGCPPLADLIAELHARKFIAADLTQPKDQLPVNRQGQVARKQTYMGICKLPGYKVHRRLDVKFYPREQFPFALLYFTGNDHFNRSMRNFAKRKGWSMSDEGIFSAQRQRSERIAKASRPVDTHFRTEKDVFDWLGFPYKHPTERNCYDVTFA</sequence>
<dbReference type="Gene3D" id="3.30.210.10">
    <property type="entry name" value="DNA polymerase, thumb domain"/>
    <property type="match status" value="1"/>
</dbReference>
<keyword evidence="10" id="KW-0456">Lyase</keyword>
<keyword evidence="15" id="KW-1185">Reference proteome</keyword>
<protein>
    <recommendedName>
        <fullName evidence="12">DNA polymerase</fullName>
        <ecNumber evidence="12">2.7.7.7</ecNumber>
    </recommendedName>
</protein>
<dbReference type="Pfam" id="PF14716">
    <property type="entry name" value="HHH_8"/>
    <property type="match status" value="1"/>
</dbReference>
<keyword evidence="9 12" id="KW-0234">DNA repair</keyword>
<dbReference type="SUPFAM" id="SSF47802">
    <property type="entry name" value="DNA polymerase beta, N-terminal domain-like"/>
    <property type="match status" value="1"/>
</dbReference>
<accession>A0A2R5GJU9</accession>
<comment type="caution">
    <text evidence="14">The sequence shown here is derived from an EMBL/GenBank/DDBJ whole genome shotgun (WGS) entry which is preliminary data.</text>
</comment>
<dbReference type="Gene3D" id="1.10.150.20">
    <property type="entry name" value="5' to 3' exonuclease, C-terminal subdomain"/>
    <property type="match status" value="1"/>
</dbReference>
<dbReference type="InterPro" id="IPR010996">
    <property type="entry name" value="HHH_MUS81"/>
</dbReference>
<evidence type="ECO:0000313" key="15">
    <source>
        <dbReference type="Proteomes" id="UP000241890"/>
    </source>
</evidence>